<dbReference type="GO" id="GO:0006351">
    <property type="term" value="P:DNA-templated transcription"/>
    <property type="evidence" value="ECO:0007669"/>
    <property type="project" value="InterPro"/>
</dbReference>
<protein>
    <recommendedName>
        <fullName evidence="1">DOG1 domain-containing protein</fullName>
    </recommendedName>
</protein>
<dbReference type="InterPro" id="IPR051886">
    <property type="entry name" value="Seed_Dev/Stress_Resp_Reg"/>
</dbReference>
<dbReference type="EMBL" id="NKXS01001253">
    <property type="protein sequence ID" value="PIN19554.1"/>
    <property type="molecule type" value="Genomic_DNA"/>
</dbReference>
<reference evidence="3" key="1">
    <citation type="journal article" date="2018" name="Gigascience">
        <title>Genome assembly of the Pink Ipe (Handroanthus impetiginosus, Bignoniaceae), a highly valued, ecologically keystone Neotropical timber forest tree.</title>
        <authorList>
            <person name="Silva-Junior O.B."/>
            <person name="Grattapaglia D."/>
            <person name="Novaes E."/>
            <person name="Collevatti R.G."/>
        </authorList>
    </citation>
    <scope>NUCLEOTIDE SEQUENCE [LARGE SCALE GENOMIC DNA]</scope>
    <source>
        <strain evidence="3">cv. UFG-1</strain>
    </source>
</reference>
<gene>
    <name evidence="2" type="ORF">CDL12_07752</name>
</gene>
<comment type="caution">
    <text evidence="2">The sequence shown here is derived from an EMBL/GenBank/DDBJ whole genome shotgun (WGS) entry which is preliminary data.</text>
</comment>
<keyword evidence="3" id="KW-1185">Reference proteome</keyword>
<evidence type="ECO:0000259" key="1">
    <source>
        <dbReference type="PROSITE" id="PS51806"/>
    </source>
</evidence>
<dbReference type="PANTHER" id="PTHR46354">
    <property type="entry name" value="DOG1 DOMAIN-CONTAINING PROTEIN"/>
    <property type="match status" value="1"/>
</dbReference>
<feature type="domain" description="DOG1" evidence="1">
    <location>
        <begin position="6"/>
        <end position="198"/>
    </location>
</feature>
<organism evidence="2 3">
    <name type="scientific">Handroanthus impetiginosus</name>
    <dbReference type="NCBI Taxonomy" id="429701"/>
    <lineage>
        <taxon>Eukaryota</taxon>
        <taxon>Viridiplantae</taxon>
        <taxon>Streptophyta</taxon>
        <taxon>Embryophyta</taxon>
        <taxon>Tracheophyta</taxon>
        <taxon>Spermatophyta</taxon>
        <taxon>Magnoliopsida</taxon>
        <taxon>eudicotyledons</taxon>
        <taxon>Gunneridae</taxon>
        <taxon>Pentapetalae</taxon>
        <taxon>asterids</taxon>
        <taxon>lamiids</taxon>
        <taxon>Lamiales</taxon>
        <taxon>Bignoniaceae</taxon>
        <taxon>Crescentiina</taxon>
        <taxon>Tabebuia alliance</taxon>
        <taxon>Handroanthus</taxon>
    </lineage>
</organism>
<dbReference type="Pfam" id="PF14144">
    <property type="entry name" value="DOG1"/>
    <property type="match status" value="1"/>
</dbReference>
<dbReference type="AlphaFoldDB" id="A0A2G9HPU8"/>
<dbReference type="Proteomes" id="UP000231279">
    <property type="component" value="Unassembled WGS sequence"/>
</dbReference>
<dbReference type="InterPro" id="IPR025422">
    <property type="entry name" value="TGA_domain"/>
</dbReference>
<dbReference type="PANTHER" id="PTHR46354:SF7">
    <property type="entry name" value="PROTEIN DOG1-LIKE 1"/>
    <property type="match status" value="1"/>
</dbReference>
<proteinExistence type="predicted"/>
<dbReference type="OrthoDB" id="1897224at2759"/>
<evidence type="ECO:0000313" key="3">
    <source>
        <dbReference type="Proteomes" id="UP000231279"/>
    </source>
</evidence>
<dbReference type="PROSITE" id="PS51806">
    <property type="entry name" value="DOG1"/>
    <property type="match status" value="1"/>
</dbReference>
<evidence type="ECO:0000313" key="2">
    <source>
        <dbReference type="EMBL" id="PIN19554.1"/>
    </source>
</evidence>
<dbReference type="STRING" id="429701.A0A2G9HPU8"/>
<accession>A0A2G9HPU8</accession>
<name>A0A2G9HPU8_9LAMI</name>
<sequence>MENNDQDSKQSCFLGWMNLQQEDLTELLQALNLYNNSNEDHNHASDLKQLVYKNIGHYQEYVSQRATLARDDVCPYFSPRWCTSLEGSIYVVGRRMMRQEDRISMKLASFQEEIADDLIAIIAKELQAHGEASAEVDKSLVSLLISLRSMLEEAHNLRLNALKELRSIPTPIQAVDFLATARKLNLCVHEWGRRRDQEHENSIMA</sequence>
<dbReference type="GO" id="GO:0043565">
    <property type="term" value="F:sequence-specific DNA binding"/>
    <property type="evidence" value="ECO:0007669"/>
    <property type="project" value="InterPro"/>
</dbReference>